<accession>A0A507B0C3</accession>
<dbReference type="OrthoDB" id="5203703at2759"/>
<protein>
    <submittedName>
        <fullName evidence="2">Uncharacterized protein</fullName>
    </submittedName>
</protein>
<organism evidence="2 3">
    <name type="scientific">Thyridium curvatum</name>
    <dbReference type="NCBI Taxonomy" id="1093900"/>
    <lineage>
        <taxon>Eukaryota</taxon>
        <taxon>Fungi</taxon>
        <taxon>Dikarya</taxon>
        <taxon>Ascomycota</taxon>
        <taxon>Pezizomycotina</taxon>
        <taxon>Sordariomycetes</taxon>
        <taxon>Sordariomycetidae</taxon>
        <taxon>Thyridiales</taxon>
        <taxon>Thyridiaceae</taxon>
        <taxon>Thyridium</taxon>
    </lineage>
</organism>
<dbReference type="Proteomes" id="UP000319257">
    <property type="component" value="Unassembled WGS sequence"/>
</dbReference>
<dbReference type="AlphaFoldDB" id="A0A507B0C3"/>
<reference evidence="2 3" key="1">
    <citation type="submission" date="2019-06" db="EMBL/GenBank/DDBJ databases">
        <title>Draft genome sequence of the filamentous fungus Phialemoniopsis curvata isolated from diesel fuel.</title>
        <authorList>
            <person name="Varaljay V.A."/>
            <person name="Lyon W.J."/>
            <person name="Crouch A.L."/>
            <person name="Drake C.E."/>
            <person name="Hollomon J.M."/>
            <person name="Nadeau L.J."/>
            <person name="Nunn H.S."/>
            <person name="Stevenson B.S."/>
            <person name="Bojanowski C.L."/>
            <person name="Crookes-Goodson W.J."/>
        </authorList>
    </citation>
    <scope>NUCLEOTIDE SEQUENCE [LARGE SCALE GENOMIC DNA]</scope>
    <source>
        <strain evidence="2 3">D216</strain>
    </source>
</reference>
<sequence length="140" mass="15085">MSVTYLRGRDGPSCGPPNSMPDWAGLPEIPANLTVAATPGRSPQDVPAFNATCWPSEVHVAQGCYLWCEIAQRYYVDGDKSPEHAIDNFRATFGGSQAGMNRTEPRISGYRVAGSGRVEVSAKMLGTWLLVVSGFLMYAA</sequence>
<dbReference type="RefSeq" id="XP_030993875.1">
    <property type="nucleotide sequence ID" value="XM_031141751.1"/>
</dbReference>
<dbReference type="EMBL" id="SKBQ01000042">
    <property type="protein sequence ID" value="TPX12164.1"/>
    <property type="molecule type" value="Genomic_DNA"/>
</dbReference>
<evidence type="ECO:0000313" key="3">
    <source>
        <dbReference type="Proteomes" id="UP000319257"/>
    </source>
</evidence>
<name>A0A507B0C3_9PEZI</name>
<proteinExistence type="predicted"/>
<dbReference type="GeneID" id="41974497"/>
<dbReference type="InParanoid" id="A0A507B0C3"/>
<evidence type="ECO:0000256" key="1">
    <source>
        <dbReference type="SAM" id="MobiDB-lite"/>
    </source>
</evidence>
<feature type="region of interest" description="Disordered" evidence="1">
    <location>
        <begin position="1"/>
        <end position="22"/>
    </location>
</feature>
<gene>
    <name evidence="2" type="ORF">E0L32_007050</name>
</gene>
<comment type="caution">
    <text evidence="2">The sequence shown here is derived from an EMBL/GenBank/DDBJ whole genome shotgun (WGS) entry which is preliminary data.</text>
</comment>
<evidence type="ECO:0000313" key="2">
    <source>
        <dbReference type="EMBL" id="TPX12164.1"/>
    </source>
</evidence>
<keyword evidence="3" id="KW-1185">Reference proteome</keyword>